<evidence type="ECO:0000256" key="5">
    <source>
        <dbReference type="SAM" id="MobiDB-lite"/>
    </source>
</evidence>
<dbReference type="GO" id="GO:0005634">
    <property type="term" value="C:nucleus"/>
    <property type="evidence" value="ECO:0007669"/>
    <property type="project" value="UniProtKB-SubCell"/>
</dbReference>
<comment type="subcellular location">
    <subcellularLocation>
        <location evidence="2">Cytoplasm</location>
    </subcellularLocation>
    <subcellularLocation>
        <location evidence="1">Nucleus</location>
    </subcellularLocation>
</comment>
<sequence length="982" mass="100937">MPQLLSSFGKAIGSLFRTIGTVNPHGSSSDDGTHDWPQRAALSSSHASASSTAPSTARPRAANGYSSPPCNLPSLHTSGPQGQITSTDPSSPSLAALAAPIAHPLSPRHTSTNISISAPTTTSSVMAAATTNDFLPTTETTLATNTATCSTATPLTSTSASAPPPPPPLPTVATGNGCSDGSGHPCGSASPMASSFCRTSRVSLSDTSTSAAGEALRQASMTNRKAHFTRDNLVAYMRWVRASRGAMKLVGKSSSRSPHPQLLLRCEHWLEVTDEQHRYGSNLRVYFDYWVAEMEAAELTPPPSPALMSPSPSYTALVALAAQQQGQHQGQAGGQGGDAGAPAVAAAEDAVAEVQPVLQQQRGSGQVVAVVAAGCAAAAAAGMTVAHVGTTGAGPSRFSTDAASRSPVASGAAAAVAVAAAAPAAEESAPGSEQSHGQLPSSQLHHQPHHPHLHPHPHHHTHQLQPQLRNKHTHSHHQQPPHHPHHFQVKHLHHHFPHHHHHHHQHQHYTSQQPHVVSSSSSSRPIPQQPPSLGEGSIEQGTSPCDVASGLAHAAAHDSSGHLGVTHPQPHSNNPHRQDMIHNFPHLNLREGSVQLGAGSEDGNSHADGSAGPDTGGARCSMDEASGLDPPLSPQSPRPPFAQQLRRHSCGEASPLSSSQLYHSSCCSAAAPTPAPRPHSETLPPAAAMAGGTAAAAAGSGATTVAGGLATLPVPVPGAAAASAAAAAAALGCSSPRRASMVCSPSKRFMMAAMIDMGGVEEQQPEQEQQLPLQGVQGGQEDTHSAGVAGEREEPQQQQHEHGQEQVEWGGFSCGAGSSGGGGGGGGAQGLPPATPPPLCGQQQQQPQQSDADAGAAIAAKGSGRGSGSGSAFGFGEPTGVPAPAYRVAKLLSNRGSVGNGSNFFRWLDNGPGLEVDLGHLGVPRAKLDAERVKYLTPLELLEYELDVDMESGLLRYKRSGKLLHTGPDGRCSLDEHRRPPT</sequence>
<feature type="compositionally biased region" description="Low complexity" evidence="5">
    <location>
        <begin position="508"/>
        <end position="526"/>
    </location>
</feature>
<accession>A0AAD3DWA7</accession>
<dbReference type="GO" id="GO:0005737">
    <property type="term" value="C:cytoplasm"/>
    <property type="evidence" value="ECO:0007669"/>
    <property type="project" value="UniProtKB-SubCell"/>
</dbReference>
<keyword evidence="7" id="KW-1185">Reference proteome</keyword>
<protein>
    <submittedName>
        <fullName evidence="6">Uncharacterized protein</fullName>
    </submittedName>
</protein>
<dbReference type="PANTHER" id="PTHR31250:SF27">
    <property type="entry name" value="IQ DOMAIN-CONTAINING PROTEIN IQM5"/>
    <property type="match status" value="1"/>
</dbReference>
<dbReference type="PANTHER" id="PTHR31250">
    <property type="entry name" value="IQ DOMAIN-CONTAINING PROTEIN IQM3"/>
    <property type="match status" value="1"/>
</dbReference>
<evidence type="ECO:0000256" key="3">
    <source>
        <dbReference type="ARBA" id="ARBA00022490"/>
    </source>
</evidence>
<feature type="region of interest" description="Disordered" evidence="5">
    <location>
        <begin position="667"/>
        <end position="686"/>
    </location>
</feature>
<dbReference type="EMBL" id="BMAR01000029">
    <property type="protein sequence ID" value="GFR49275.1"/>
    <property type="molecule type" value="Genomic_DNA"/>
</dbReference>
<proteinExistence type="predicted"/>
<dbReference type="AlphaFoldDB" id="A0AAD3DWA7"/>
<feature type="compositionally biased region" description="Pro residues" evidence="5">
    <location>
        <begin position="631"/>
        <end position="640"/>
    </location>
</feature>
<feature type="non-terminal residue" evidence="6">
    <location>
        <position position="1"/>
    </location>
</feature>
<comment type="caution">
    <text evidence="6">The sequence shown here is derived from an EMBL/GenBank/DDBJ whole genome shotgun (WGS) entry which is preliminary data.</text>
</comment>
<feature type="compositionally biased region" description="Polar residues" evidence="5">
    <location>
        <begin position="64"/>
        <end position="88"/>
    </location>
</feature>
<feature type="compositionally biased region" description="Gly residues" evidence="5">
    <location>
        <begin position="812"/>
        <end position="829"/>
    </location>
</feature>
<evidence type="ECO:0000313" key="7">
    <source>
        <dbReference type="Proteomes" id="UP001054857"/>
    </source>
</evidence>
<feature type="compositionally biased region" description="Low complexity" evidence="5">
    <location>
        <begin position="424"/>
        <end position="445"/>
    </location>
</feature>
<feature type="compositionally biased region" description="Gly residues" evidence="5">
    <location>
        <begin position="863"/>
        <end position="873"/>
    </location>
</feature>
<feature type="region of interest" description="Disordered" evidence="5">
    <location>
        <begin position="23"/>
        <end position="93"/>
    </location>
</feature>
<reference evidence="6 7" key="1">
    <citation type="journal article" date="2021" name="Sci. Rep.">
        <title>Genome sequencing of the multicellular alga Astrephomene provides insights into convergent evolution of germ-soma differentiation.</title>
        <authorList>
            <person name="Yamashita S."/>
            <person name="Yamamoto K."/>
            <person name="Matsuzaki R."/>
            <person name="Suzuki S."/>
            <person name="Yamaguchi H."/>
            <person name="Hirooka S."/>
            <person name="Minakuchi Y."/>
            <person name="Miyagishima S."/>
            <person name="Kawachi M."/>
            <person name="Toyoda A."/>
            <person name="Nozaki H."/>
        </authorList>
    </citation>
    <scope>NUCLEOTIDE SEQUENCE [LARGE SCALE GENOMIC DNA]</scope>
    <source>
        <strain evidence="6 7">NIES-4017</strain>
    </source>
</reference>
<evidence type="ECO:0000313" key="6">
    <source>
        <dbReference type="EMBL" id="GFR49275.1"/>
    </source>
</evidence>
<feature type="region of interest" description="Disordered" evidence="5">
    <location>
        <begin position="424"/>
        <end position="580"/>
    </location>
</feature>
<evidence type="ECO:0000256" key="2">
    <source>
        <dbReference type="ARBA" id="ARBA00004496"/>
    </source>
</evidence>
<evidence type="ECO:0000256" key="4">
    <source>
        <dbReference type="ARBA" id="ARBA00023242"/>
    </source>
</evidence>
<feature type="compositionally biased region" description="Basic residues" evidence="5">
    <location>
        <begin position="469"/>
        <end position="507"/>
    </location>
</feature>
<feature type="compositionally biased region" description="Low complexity" evidence="5">
    <location>
        <begin position="840"/>
        <end position="862"/>
    </location>
</feature>
<name>A0AAD3DWA7_9CHLO</name>
<organism evidence="6 7">
    <name type="scientific">Astrephomene gubernaculifera</name>
    <dbReference type="NCBI Taxonomy" id="47775"/>
    <lineage>
        <taxon>Eukaryota</taxon>
        <taxon>Viridiplantae</taxon>
        <taxon>Chlorophyta</taxon>
        <taxon>core chlorophytes</taxon>
        <taxon>Chlorophyceae</taxon>
        <taxon>CS clade</taxon>
        <taxon>Chlamydomonadales</taxon>
        <taxon>Astrephomenaceae</taxon>
        <taxon>Astrephomene</taxon>
    </lineage>
</organism>
<feature type="compositionally biased region" description="Low complexity" evidence="5">
    <location>
        <begin position="40"/>
        <end position="62"/>
    </location>
</feature>
<gene>
    <name evidence="6" type="ORF">Agub_g11255</name>
</gene>
<feature type="region of interest" description="Disordered" evidence="5">
    <location>
        <begin position="595"/>
        <end position="656"/>
    </location>
</feature>
<feature type="compositionally biased region" description="Low complexity" evidence="5">
    <location>
        <begin position="760"/>
        <end position="775"/>
    </location>
</feature>
<feature type="region of interest" description="Disordered" evidence="5">
    <location>
        <begin position="760"/>
        <end position="879"/>
    </location>
</feature>
<evidence type="ECO:0000256" key="1">
    <source>
        <dbReference type="ARBA" id="ARBA00004123"/>
    </source>
</evidence>
<feature type="compositionally biased region" description="Basic residues" evidence="5">
    <location>
        <begin position="446"/>
        <end position="462"/>
    </location>
</feature>
<dbReference type="InterPro" id="IPR044159">
    <property type="entry name" value="IQM"/>
</dbReference>
<keyword evidence="3" id="KW-0963">Cytoplasm</keyword>
<feature type="compositionally biased region" description="Basic and acidic residues" evidence="5">
    <location>
        <begin position="790"/>
        <end position="805"/>
    </location>
</feature>
<keyword evidence="4" id="KW-0539">Nucleus</keyword>
<dbReference type="Proteomes" id="UP001054857">
    <property type="component" value="Unassembled WGS sequence"/>
</dbReference>